<gene>
    <name evidence="2" type="ORF">SCUD_LOCUS20638</name>
</gene>
<dbReference type="AlphaFoldDB" id="A0A183KZZ0"/>
<sequence length="144" mass="15996">MTPSVLINNSDSIHRTNDENDGDGCGEHYVITRKSSDGNSINLINKMILPTQSVKCNQTVRNEGVYCQSLCTSSNVSGRSSSSSRLITNSNPIQQSYMPNNKQPSDVSTHRVRFQGLPRSQTTNGISDVRKLLFQKILRHCIIL</sequence>
<dbReference type="Proteomes" id="UP000279833">
    <property type="component" value="Unassembled WGS sequence"/>
</dbReference>
<protein>
    <submittedName>
        <fullName evidence="2 4">Uncharacterized protein</fullName>
    </submittedName>
</protein>
<evidence type="ECO:0000256" key="1">
    <source>
        <dbReference type="SAM" id="MobiDB-lite"/>
    </source>
</evidence>
<feature type="region of interest" description="Disordered" evidence="1">
    <location>
        <begin position="1"/>
        <end position="24"/>
    </location>
</feature>
<evidence type="ECO:0000313" key="2">
    <source>
        <dbReference type="EMBL" id="VDP72881.1"/>
    </source>
</evidence>
<keyword evidence="3" id="KW-1185">Reference proteome</keyword>
<accession>A0A183KZZ0</accession>
<reference evidence="4" key="1">
    <citation type="submission" date="2016-06" db="UniProtKB">
        <authorList>
            <consortium name="WormBaseParasite"/>
        </authorList>
    </citation>
    <scope>IDENTIFICATION</scope>
</reference>
<name>A0A183KZZ0_9TREM</name>
<organism evidence="4">
    <name type="scientific">Schistosoma curassoni</name>
    <dbReference type="NCBI Taxonomy" id="6186"/>
    <lineage>
        <taxon>Eukaryota</taxon>
        <taxon>Metazoa</taxon>
        <taxon>Spiralia</taxon>
        <taxon>Lophotrochozoa</taxon>
        <taxon>Platyhelminthes</taxon>
        <taxon>Trematoda</taxon>
        <taxon>Digenea</taxon>
        <taxon>Strigeidida</taxon>
        <taxon>Schistosomatoidea</taxon>
        <taxon>Schistosomatidae</taxon>
        <taxon>Schistosoma</taxon>
    </lineage>
</organism>
<feature type="compositionally biased region" description="Polar residues" evidence="1">
    <location>
        <begin position="1"/>
        <end position="11"/>
    </location>
</feature>
<dbReference type="EMBL" id="UZAK01044724">
    <property type="protein sequence ID" value="VDP72881.1"/>
    <property type="molecule type" value="Genomic_DNA"/>
</dbReference>
<dbReference type="WBParaSite" id="SCUD_0002064101-mRNA-1">
    <property type="protein sequence ID" value="SCUD_0002064101-mRNA-1"/>
    <property type="gene ID" value="SCUD_0002064101"/>
</dbReference>
<dbReference type="STRING" id="6186.A0A183KZZ0"/>
<evidence type="ECO:0000313" key="3">
    <source>
        <dbReference type="Proteomes" id="UP000279833"/>
    </source>
</evidence>
<evidence type="ECO:0000313" key="4">
    <source>
        <dbReference type="WBParaSite" id="SCUD_0002064101-mRNA-1"/>
    </source>
</evidence>
<proteinExistence type="predicted"/>
<reference evidence="2 3" key="2">
    <citation type="submission" date="2018-11" db="EMBL/GenBank/DDBJ databases">
        <authorList>
            <consortium name="Pathogen Informatics"/>
        </authorList>
    </citation>
    <scope>NUCLEOTIDE SEQUENCE [LARGE SCALE GENOMIC DNA]</scope>
    <source>
        <strain evidence="2">Dakar</strain>
        <strain evidence="3">Dakar, Senegal</strain>
    </source>
</reference>